<keyword evidence="4 7" id="KW-0012">Acyltransferase</keyword>
<dbReference type="PANTHER" id="PTHR42681:SF1">
    <property type="entry name" value="MALONYL-COA-ACYL CARRIER PROTEIN TRANSACYLASE, MITOCHONDRIAL"/>
    <property type="match status" value="1"/>
</dbReference>
<name>A0A3B1AAP8_9ZZZZ</name>
<dbReference type="InterPro" id="IPR016036">
    <property type="entry name" value="Malonyl_transacylase_ACP-bd"/>
</dbReference>
<dbReference type="GO" id="GO:0006633">
    <property type="term" value="P:fatty acid biosynthetic process"/>
    <property type="evidence" value="ECO:0007669"/>
    <property type="project" value="TreeGrafter"/>
</dbReference>
<evidence type="ECO:0000256" key="4">
    <source>
        <dbReference type="ARBA" id="ARBA00023315"/>
    </source>
</evidence>
<dbReference type="GO" id="GO:0005829">
    <property type="term" value="C:cytosol"/>
    <property type="evidence" value="ECO:0007669"/>
    <property type="project" value="TreeGrafter"/>
</dbReference>
<evidence type="ECO:0000256" key="2">
    <source>
        <dbReference type="ARBA" id="ARBA00013258"/>
    </source>
</evidence>
<dbReference type="Gene3D" id="3.40.366.10">
    <property type="entry name" value="Malonyl-Coenzyme A Acyl Carrier Protein, domain 2"/>
    <property type="match status" value="1"/>
</dbReference>
<dbReference type="SMART" id="SM00827">
    <property type="entry name" value="PKS_AT"/>
    <property type="match status" value="1"/>
</dbReference>
<protein>
    <recommendedName>
        <fullName evidence="2">[acyl-carrier-protein] S-malonyltransferase</fullName>
        <ecNumber evidence="2">2.3.1.39</ecNumber>
    </recommendedName>
</protein>
<dbReference type="PANTHER" id="PTHR42681">
    <property type="entry name" value="MALONYL-COA-ACYL CARRIER PROTEIN TRANSACYLASE, MITOCHONDRIAL"/>
    <property type="match status" value="1"/>
</dbReference>
<comment type="similarity">
    <text evidence="1">Belongs to the FabD family.</text>
</comment>
<dbReference type="FunFam" id="3.30.70.250:FF:000001">
    <property type="entry name" value="Malonyl CoA-acyl carrier protein transacylase"/>
    <property type="match status" value="1"/>
</dbReference>
<evidence type="ECO:0000256" key="5">
    <source>
        <dbReference type="ARBA" id="ARBA00048462"/>
    </source>
</evidence>
<dbReference type="InterPro" id="IPR016035">
    <property type="entry name" value="Acyl_Trfase/lysoPLipase"/>
</dbReference>
<proteinExistence type="inferred from homology"/>
<reference evidence="7" key="1">
    <citation type="submission" date="2018-06" db="EMBL/GenBank/DDBJ databases">
        <authorList>
            <person name="Zhirakovskaya E."/>
        </authorList>
    </citation>
    <scope>NUCLEOTIDE SEQUENCE</scope>
</reference>
<dbReference type="SUPFAM" id="SSF52151">
    <property type="entry name" value="FabD/lysophospholipase-like"/>
    <property type="match status" value="1"/>
</dbReference>
<dbReference type="NCBIfam" id="TIGR00128">
    <property type="entry name" value="fabD"/>
    <property type="match status" value="1"/>
</dbReference>
<evidence type="ECO:0000256" key="3">
    <source>
        <dbReference type="ARBA" id="ARBA00022679"/>
    </source>
</evidence>
<comment type="catalytic activity">
    <reaction evidence="5">
        <text>holo-[ACP] + malonyl-CoA = malonyl-[ACP] + CoA</text>
        <dbReference type="Rhea" id="RHEA:41792"/>
        <dbReference type="Rhea" id="RHEA-COMP:9623"/>
        <dbReference type="Rhea" id="RHEA-COMP:9685"/>
        <dbReference type="ChEBI" id="CHEBI:57287"/>
        <dbReference type="ChEBI" id="CHEBI:57384"/>
        <dbReference type="ChEBI" id="CHEBI:64479"/>
        <dbReference type="ChEBI" id="CHEBI:78449"/>
        <dbReference type="EC" id="2.3.1.39"/>
    </reaction>
</comment>
<dbReference type="Gene3D" id="3.30.70.250">
    <property type="entry name" value="Malonyl-CoA ACP transacylase, ACP-binding"/>
    <property type="match status" value="1"/>
</dbReference>
<evidence type="ECO:0000313" key="7">
    <source>
        <dbReference type="EMBL" id="VAW90794.1"/>
    </source>
</evidence>
<dbReference type="PIRSF" id="PIRSF000446">
    <property type="entry name" value="Mct"/>
    <property type="match status" value="1"/>
</dbReference>
<accession>A0A3B1AAP8</accession>
<evidence type="ECO:0000256" key="1">
    <source>
        <dbReference type="ARBA" id="ARBA00008217"/>
    </source>
</evidence>
<dbReference type="SUPFAM" id="SSF55048">
    <property type="entry name" value="Probable ACP-binding domain of malonyl-CoA ACP transacylase"/>
    <property type="match status" value="1"/>
</dbReference>
<dbReference type="InterPro" id="IPR014043">
    <property type="entry name" value="Acyl_transferase_dom"/>
</dbReference>
<dbReference type="InterPro" id="IPR001227">
    <property type="entry name" value="Ac_transferase_dom_sf"/>
</dbReference>
<sequence length="311" mass="33271">MSFSIVFPGQGSQSVAMLSGLADEFPIVKETFAQASDVLEYDLWALVKEGPIEKLNETTVTQPAMLASGIACWRVWQQQESKMPASFAGHSLGEYTALVATNSLQFTDAIKLVAERARLMQEAVPVGIGAMAAILGLDNELVIKVCIDSAQGEIVSAVNFNSLGQVVIAGNKTAVDRAIVLAKDAGAKRALLLPVSVPSHCALMKPAADKLAEVLTSIEIKTPDTPVIHNVDVQHYTEAEKIKNALTNQLHQPVQWVDCVNAIAKSGSTKMIECGPGKVLTGLVKRINKSLSCVALYDKDSLDKAKAFINE</sequence>
<gene>
    <name evidence="7" type="ORF">MNBD_GAMMA22-1789</name>
</gene>
<feature type="domain" description="Malonyl-CoA:ACP transacylase (MAT)" evidence="6">
    <location>
        <begin position="6"/>
        <end position="301"/>
    </location>
</feature>
<evidence type="ECO:0000259" key="6">
    <source>
        <dbReference type="SMART" id="SM00827"/>
    </source>
</evidence>
<keyword evidence="3 7" id="KW-0808">Transferase</keyword>
<dbReference type="GO" id="GO:0004314">
    <property type="term" value="F:[acyl-carrier-protein] S-malonyltransferase activity"/>
    <property type="evidence" value="ECO:0007669"/>
    <property type="project" value="UniProtKB-EC"/>
</dbReference>
<dbReference type="InterPro" id="IPR024925">
    <property type="entry name" value="Malonyl_CoA-ACP_transAc"/>
</dbReference>
<organism evidence="7">
    <name type="scientific">hydrothermal vent metagenome</name>
    <dbReference type="NCBI Taxonomy" id="652676"/>
    <lineage>
        <taxon>unclassified sequences</taxon>
        <taxon>metagenomes</taxon>
        <taxon>ecological metagenomes</taxon>
    </lineage>
</organism>
<dbReference type="Pfam" id="PF00698">
    <property type="entry name" value="Acyl_transf_1"/>
    <property type="match status" value="1"/>
</dbReference>
<dbReference type="EC" id="2.3.1.39" evidence="2"/>
<dbReference type="InterPro" id="IPR004410">
    <property type="entry name" value="Malonyl_CoA-ACP_transAc_FabD"/>
</dbReference>
<dbReference type="EMBL" id="UOFS01000001">
    <property type="protein sequence ID" value="VAW90794.1"/>
    <property type="molecule type" value="Genomic_DNA"/>
</dbReference>
<dbReference type="AlphaFoldDB" id="A0A3B1AAP8"/>
<dbReference type="InterPro" id="IPR050858">
    <property type="entry name" value="Mal-CoA-ACP_Trans/PKS_FabD"/>
</dbReference>